<feature type="signal peptide" evidence="1">
    <location>
        <begin position="1"/>
        <end position="24"/>
    </location>
</feature>
<protein>
    <recommendedName>
        <fullName evidence="4">PepSY domain-containing protein</fullName>
    </recommendedName>
</protein>
<reference evidence="3" key="1">
    <citation type="submission" date="2015-09" db="EMBL/GenBank/DDBJ databases">
        <authorList>
            <person name="Rodrigo-Torres L."/>
            <person name="Arahal D.R."/>
        </authorList>
    </citation>
    <scope>NUCLEOTIDE SEQUENCE [LARGE SCALE GENOMIC DNA]</scope>
    <source>
        <strain evidence="3">CECT 4293</strain>
    </source>
</reference>
<organism evidence="2 3">
    <name type="scientific">Ruegeria atlantica</name>
    <dbReference type="NCBI Taxonomy" id="81569"/>
    <lineage>
        <taxon>Bacteria</taxon>
        <taxon>Pseudomonadati</taxon>
        <taxon>Pseudomonadota</taxon>
        <taxon>Alphaproteobacteria</taxon>
        <taxon>Rhodobacterales</taxon>
        <taxon>Roseobacteraceae</taxon>
        <taxon>Ruegeria</taxon>
    </lineage>
</organism>
<proteinExistence type="predicted"/>
<feature type="chain" id="PRO_5006061207" description="PepSY domain-containing protein" evidence="1">
    <location>
        <begin position="25"/>
        <end position="99"/>
    </location>
</feature>
<keyword evidence="1" id="KW-0732">Signal</keyword>
<evidence type="ECO:0008006" key="4">
    <source>
        <dbReference type="Google" id="ProtNLM"/>
    </source>
</evidence>
<sequence>MHKTLLKMTMGLGIMVLAAQQAHARNCAPRDEVIKRLTETYGETRQGIDIARQGAVMELYASDQSGSWTITVTLPDGMTCVVASGQAYEMIADALPPNV</sequence>
<gene>
    <name evidence="2" type="ORF">RUM4293_02420</name>
</gene>
<keyword evidence="3" id="KW-1185">Reference proteome</keyword>
<accession>A0A0P1E4V0</accession>
<dbReference type="Proteomes" id="UP000050786">
    <property type="component" value="Unassembled WGS sequence"/>
</dbReference>
<dbReference type="RefSeq" id="WP_058273683.1">
    <property type="nucleotide sequence ID" value="NZ_CYPS01000036.1"/>
</dbReference>
<evidence type="ECO:0000313" key="2">
    <source>
        <dbReference type="EMBL" id="CUH43525.1"/>
    </source>
</evidence>
<name>A0A0P1E4V0_9RHOB</name>
<evidence type="ECO:0000313" key="3">
    <source>
        <dbReference type="Proteomes" id="UP000050786"/>
    </source>
</evidence>
<dbReference type="EMBL" id="CYPS01000036">
    <property type="protein sequence ID" value="CUH43525.1"/>
    <property type="molecule type" value="Genomic_DNA"/>
</dbReference>
<evidence type="ECO:0000256" key="1">
    <source>
        <dbReference type="SAM" id="SignalP"/>
    </source>
</evidence>
<dbReference type="AlphaFoldDB" id="A0A0P1E4V0"/>